<dbReference type="AlphaFoldDB" id="A0A1F2PA90"/>
<organism evidence="1 2">
    <name type="scientific">Candidatus Syntropharchaeum caldarium</name>
    <dbReference type="NCBI Taxonomy" id="1838285"/>
    <lineage>
        <taxon>Archaea</taxon>
        <taxon>Methanobacteriati</taxon>
        <taxon>Methanobacteriota</taxon>
        <taxon>Stenosarchaea group</taxon>
        <taxon>Methanomicrobia</taxon>
        <taxon>Methanosarcinales</taxon>
        <taxon>ANME-2 cluster</taxon>
        <taxon>Candidatus Syntropharchaeum</taxon>
    </lineage>
</organism>
<dbReference type="GO" id="GO:0006935">
    <property type="term" value="P:chemotaxis"/>
    <property type="evidence" value="ECO:0007669"/>
    <property type="project" value="InterPro"/>
</dbReference>
<sequence>MPGDDGVLVSMEGEYAFLDVYSGGRVSWTQCKATLTPKAIWLKDTSGKRAIPLSSITVIGRDISSRIKRVFEEYISIAYLDKNGEEKILVLSGTTHKELQKFRSYLTYTQARRMKVLMLHPAKIGGVIQSDSKWRKALLGIKRKTDEEGNIIDTIIVKPEKGESVVIPVDKIEKFSSEIQSIGNSNKEVITIRYTYNGENYSTYIYTKTANRLREYLTECLHDSGIVPKRSADSMVVEGKYRGPSFSQIEEKILVALYSGVGSMEIDSFVEGIDDVDALEEIYDRMIADGLLEVVRIRKEVELTPKGKGIVNLKMEIKDEDGKSTF</sequence>
<evidence type="ECO:0000313" key="2">
    <source>
        <dbReference type="Proteomes" id="UP000186940"/>
    </source>
</evidence>
<keyword evidence="2" id="KW-1185">Reference proteome</keyword>
<proteinExistence type="predicted"/>
<dbReference type="InterPro" id="IPR007381">
    <property type="entry name" value="CheF1/F2"/>
</dbReference>
<comment type="caution">
    <text evidence="1">The sequence shown here is derived from an EMBL/GenBank/DDBJ whole genome shotgun (WGS) entry which is preliminary data.</text>
</comment>
<reference evidence="1" key="1">
    <citation type="submission" date="2016-05" db="EMBL/GenBank/DDBJ databases">
        <title>Microbial consortia oxidize butane by reversing methanogenesis.</title>
        <authorList>
            <person name="Laso-Perez R."/>
            <person name="Richter M."/>
            <person name="Wegener G."/>
            <person name="Musat F."/>
        </authorList>
    </citation>
    <scope>NUCLEOTIDE SEQUENCE [LARGE SCALE GENOMIC DNA]</scope>
    <source>
        <strain evidence="1">BOX2</strain>
    </source>
</reference>
<dbReference type="Proteomes" id="UP000186940">
    <property type="component" value="Unassembled WGS sequence"/>
</dbReference>
<evidence type="ECO:0000313" key="1">
    <source>
        <dbReference type="EMBL" id="OFV68163.1"/>
    </source>
</evidence>
<dbReference type="PANTHER" id="PTHR42201:SF1">
    <property type="entry name" value="TAXIS PROTEIN"/>
    <property type="match status" value="1"/>
</dbReference>
<accession>A0A1F2PA90</accession>
<protein>
    <submittedName>
        <fullName evidence="1">Protein containing DUF439</fullName>
    </submittedName>
</protein>
<gene>
    <name evidence="1" type="ORF">SCAL_000803</name>
</gene>
<name>A0A1F2PA90_9EURY</name>
<dbReference type="Pfam" id="PF04283">
    <property type="entry name" value="CheF-arch"/>
    <property type="match status" value="1"/>
</dbReference>
<dbReference type="PANTHER" id="PTHR42201">
    <property type="entry name" value="TAXIS PROTEIN"/>
    <property type="match status" value="1"/>
</dbReference>
<dbReference type="STRING" id="1838285.SCAL_000803"/>
<dbReference type="EMBL" id="LYOS01000002">
    <property type="protein sequence ID" value="OFV68163.1"/>
    <property type="molecule type" value="Genomic_DNA"/>
</dbReference>